<name>A0A9N8F1R7_9STRA</name>
<dbReference type="AlphaFoldDB" id="A0A9N8F1R7"/>
<dbReference type="EMBL" id="CAICTM010002373">
    <property type="protein sequence ID" value="CAB9529004.1"/>
    <property type="molecule type" value="Genomic_DNA"/>
</dbReference>
<evidence type="ECO:0000259" key="2">
    <source>
        <dbReference type="Pfam" id="PF13649"/>
    </source>
</evidence>
<keyword evidence="4" id="KW-1185">Reference proteome</keyword>
<evidence type="ECO:0000313" key="3">
    <source>
        <dbReference type="EMBL" id="CAB9529004.1"/>
    </source>
</evidence>
<evidence type="ECO:0000256" key="1">
    <source>
        <dbReference type="SAM" id="SignalP"/>
    </source>
</evidence>
<dbReference type="CDD" id="cd02440">
    <property type="entry name" value="AdoMet_MTases"/>
    <property type="match status" value="1"/>
</dbReference>
<dbReference type="InterPro" id="IPR041698">
    <property type="entry name" value="Methyltransf_25"/>
</dbReference>
<keyword evidence="1" id="KW-0732">Signal</keyword>
<feature type="domain" description="Methyltransferase" evidence="2">
    <location>
        <begin position="109"/>
        <end position="211"/>
    </location>
</feature>
<organism evidence="3 4">
    <name type="scientific">Seminavis robusta</name>
    <dbReference type="NCBI Taxonomy" id="568900"/>
    <lineage>
        <taxon>Eukaryota</taxon>
        <taxon>Sar</taxon>
        <taxon>Stramenopiles</taxon>
        <taxon>Ochrophyta</taxon>
        <taxon>Bacillariophyta</taxon>
        <taxon>Bacillariophyceae</taxon>
        <taxon>Bacillariophycidae</taxon>
        <taxon>Naviculales</taxon>
        <taxon>Naviculaceae</taxon>
        <taxon>Seminavis</taxon>
    </lineage>
</organism>
<dbReference type="SUPFAM" id="SSF53335">
    <property type="entry name" value="S-adenosyl-L-methionine-dependent methyltransferases"/>
    <property type="match status" value="1"/>
</dbReference>
<sequence length="283" mass="30921">MALKRVCCMFYFIAFLWWSQWNGVFAYGAECRAATTSSRRRQLLERVSQVTASTFLLNQPSFALSPEEAEKAYDTYASTYNDLDGGQAASALGIETARAMLISQARGDVLEIGAGTGLNLDKYAADRITSLTLVDISPGMLREAEAKLAEAKILKSVPVKFIQADATSDLVRRFGTQSFDTVVDTFSLCVFGNEGTKRSLNEMRQVVKSTGRVLLLENSRSTNPLLGLYQDGTANVAAAVGGKGCVYNQDVGRLILESGMKIMKEEDYAVGLFRSYVCEARST</sequence>
<dbReference type="InterPro" id="IPR050508">
    <property type="entry name" value="Methyltransf_Superfamily"/>
</dbReference>
<dbReference type="Gene3D" id="3.40.50.150">
    <property type="entry name" value="Vaccinia Virus protein VP39"/>
    <property type="match status" value="1"/>
</dbReference>
<protein>
    <recommendedName>
        <fullName evidence="2">Methyltransferase domain-containing protein</fullName>
    </recommendedName>
</protein>
<dbReference type="PANTHER" id="PTHR42912">
    <property type="entry name" value="METHYLTRANSFERASE"/>
    <property type="match status" value="1"/>
</dbReference>
<proteinExistence type="predicted"/>
<dbReference type="PANTHER" id="PTHR42912:SF96">
    <property type="entry name" value="METHYLTRANSFERASE DOMAIN-CONTAINING PROTEIN"/>
    <property type="match status" value="1"/>
</dbReference>
<dbReference type="Proteomes" id="UP001153069">
    <property type="component" value="Unassembled WGS sequence"/>
</dbReference>
<feature type="chain" id="PRO_5040376534" description="Methyltransferase domain-containing protein" evidence="1">
    <location>
        <begin position="27"/>
        <end position="283"/>
    </location>
</feature>
<dbReference type="OrthoDB" id="416496at2759"/>
<dbReference type="InterPro" id="IPR029063">
    <property type="entry name" value="SAM-dependent_MTases_sf"/>
</dbReference>
<dbReference type="Pfam" id="PF13649">
    <property type="entry name" value="Methyltransf_25"/>
    <property type="match status" value="1"/>
</dbReference>
<comment type="caution">
    <text evidence="3">The sequence shown here is derived from an EMBL/GenBank/DDBJ whole genome shotgun (WGS) entry which is preliminary data.</text>
</comment>
<feature type="signal peptide" evidence="1">
    <location>
        <begin position="1"/>
        <end position="26"/>
    </location>
</feature>
<evidence type="ECO:0000313" key="4">
    <source>
        <dbReference type="Proteomes" id="UP001153069"/>
    </source>
</evidence>
<reference evidence="3" key="1">
    <citation type="submission" date="2020-06" db="EMBL/GenBank/DDBJ databases">
        <authorList>
            <consortium name="Plant Systems Biology data submission"/>
        </authorList>
    </citation>
    <scope>NUCLEOTIDE SEQUENCE</scope>
    <source>
        <strain evidence="3">D6</strain>
    </source>
</reference>
<dbReference type="GO" id="GO:0008168">
    <property type="term" value="F:methyltransferase activity"/>
    <property type="evidence" value="ECO:0007669"/>
    <property type="project" value="TreeGrafter"/>
</dbReference>
<gene>
    <name evidence="3" type="ORF">SEMRO_2375_G325360.1</name>
</gene>
<accession>A0A9N8F1R7</accession>